<organism evidence="1 2">
    <name type="scientific">Stegodyphus mimosarum</name>
    <name type="common">African social velvet spider</name>
    <dbReference type="NCBI Taxonomy" id="407821"/>
    <lineage>
        <taxon>Eukaryota</taxon>
        <taxon>Metazoa</taxon>
        <taxon>Ecdysozoa</taxon>
        <taxon>Arthropoda</taxon>
        <taxon>Chelicerata</taxon>
        <taxon>Arachnida</taxon>
        <taxon>Araneae</taxon>
        <taxon>Araneomorphae</taxon>
        <taxon>Entelegynae</taxon>
        <taxon>Eresoidea</taxon>
        <taxon>Eresidae</taxon>
        <taxon>Stegodyphus</taxon>
    </lineage>
</organism>
<dbReference type="Proteomes" id="UP000054359">
    <property type="component" value="Unassembled WGS sequence"/>
</dbReference>
<protein>
    <submittedName>
        <fullName evidence="1">Uncharacterized protein</fullName>
    </submittedName>
</protein>
<sequence>MDILELLRSKGFETILHSPQFKEKREVLRNRKHV</sequence>
<evidence type="ECO:0000313" key="2">
    <source>
        <dbReference type="Proteomes" id="UP000054359"/>
    </source>
</evidence>
<dbReference type="EMBL" id="KK120390">
    <property type="protein sequence ID" value="KFM78198.1"/>
    <property type="molecule type" value="Genomic_DNA"/>
</dbReference>
<reference evidence="1 2" key="1">
    <citation type="submission" date="2013-11" db="EMBL/GenBank/DDBJ databases">
        <title>Genome sequencing of Stegodyphus mimosarum.</title>
        <authorList>
            <person name="Bechsgaard J."/>
        </authorList>
    </citation>
    <scope>NUCLEOTIDE SEQUENCE [LARGE SCALE GENOMIC DNA]</scope>
</reference>
<proteinExistence type="predicted"/>
<accession>A0A087ULF9</accession>
<evidence type="ECO:0000313" key="1">
    <source>
        <dbReference type="EMBL" id="KFM78198.1"/>
    </source>
</evidence>
<dbReference type="AlphaFoldDB" id="A0A087ULF9"/>
<name>A0A087ULF9_STEMI</name>
<feature type="non-terminal residue" evidence="1">
    <location>
        <position position="34"/>
    </location>
</feature>
<gene>
    <name evidence="1" type="ORF">X975_23894</name>
</gene>
<keyword evidence="2" id="KW-1185">Reference proteome</keyword>